<dbReference type="Proteomes" id="UP000231382">
    <property type="component" value="Unassembled WGS sequence"/>
</dbReference>
<feature type="transmembrane region" description="Helical" evidence="1">
    <location>
        <begin position="21"/>
        <end position="44"/>
    </location>
</feature>
<evidence type="ECO:0000313" key="2">
    <source>
        <dbReference type="EMBL" id="PIS07380.1"/>
    </source>
</evidence>
<dbReference type="InterPro" id="IPR007060">
    <property type="entry name" value="FtsL/DivIC"/>
</dbReference>
<dbReference type="AlphaFoldDB" id="A0A2H0W5M8"/>
<proteinExistence type="predicted"/>
<evidence type="ECO:0008006" key="4">
    <source>
        <dbReference type="Google" id="ProtNLM"/>
    </source>
</evidence>
<evidence type="ECO:0000313" key="3">
    <source>
        <dbReference type="Proteomes" id="UP000231382"/>
    </source>
</evidence>
<accession>A0A2H0W5M8</accession>
<dbReference type="Pfam" id="PF04977">
    <property type="entry name" value="DivIC"/>
    <property type="match status" value="1"/>
</dbReference>
<reference evidence="3" key="1">
    <citation type="submission" date="2017-09" db="EMBL/GenBank/DDBJ databases">
        <title>Depth-based differentiation of microbial function through sediment-hosted aquifers and enrichment of novel symbionts in the deep terrestrial subsurface.</title>
        <authorList>
            <person name="Probst A.J."/>
            <person name="Ladd B."/>
            <person name="Jarett J.K."/>
            <person name="Geller-Mcgrath D.E."/>
            <person name="Sieber C.M.K."/>
            <person name="Emerson J.B."/>
            <person name="Anantharaman K."/>
            <person name="Thomas B.C."/>
            <person name="Malmstrom R."/>
            <person name="Stieglmeier M."/>
            <person name="Klingl A."/>
            <person name="Woyke T."/>
            <person name="Ryan C.M."/>
            <person name="Banfield J.F."/>
        </authorList>
    </citation>
    <scope>NUCLEOTIDE SEQUENCE [LARGE SCALE GENOMIC DNA]</scope>
</reference>
<name>A0A2H0W5M8_9BACT</name>
<organism evidence="2 3">
    <name type="scientific">Candidatus Berkelbacteria bacterium CG10_big_fil_rev_8_21_14_0_10_43_13</name>
    <dbReference type="NCBI Taxonomy" id="1974514"/>
    <lineage>
        <taxon>Bacteria</taxon>
        <taxon>Candidatus Berkelbacteria</taxon>
    </lineage>
</organism>
<keyword evidence="1" id="KW-0812">Transmembrane</keyword>
<protein>
    <recommendedName>
        <fullName evidence="4">Septum formation initiator</fullName>
    </recommendedName>
</protein>
<sequence length="138" mass="16287">MKVMRKFFRKTRERIEEYIPMTLGNLVVFGFLVYLVVVVSQSVYTNYKSNQQIAEEKNALVVMRSKITELQNQINYDQTDEYKEMKAREKLGYMLVGETVIALPPDTVKEKTPDSGLPEVKIKQPNYSLWWQYFFGKK</sequence>
<dbReference type="EMBL" id="PEZW01000027">
    <property type="protein sequence ID" value="PIS07380.1"/>
    <property type="molecule type" value="Genomic_DNA"/>
</dbReference>
<evidence type="ECO:0000256" key="1">
    <source>
        <dbReference type="SAM" id="Phobius"/>
    </source>
</evidence>
<comment type="caution">
    <text evidence="2">The sequence shown here is derived from an EMBL/GenBank/DDBJ whole genome shotgun (WGS) entry which is preliminary data.</text>
</comment>
<gene>
    <name evidence="2" type="ORF">COT78_04050</name>
</gene>
<keyword evidence="1" id="KW-0472">Membrane</keyword>
<keyword evidence="1" id="KW-1133">Transmembrane helix</keyword>